<gene>
    <name evidence="1" type="ORF">Ate02nite_61180</name>
</gene>
<dbReference type="Proteomes" id="UP000623608">
    <property type="component" value="Unassembled WGS sequence"/>
</dbReference>
<organism evidence="1 2">
    <name type="scientific">Paractinoplanes tereljensis</name>
    <dbReference type="NCBI Taxonomy" id="571912"/>
    <lineage>
        <taxon>Bacteria</taxon>
        <taxon>Bacillati</taxon>
        <taxon>Actinomycetota</taxon>
        <taxon>Actinomycetes</taxon>
        <taxon>Micromonosporales</taxon>
        <taxon>Micromonosporaceae</taxon>
        <taxon>Paractinoplanes</taxon>
    </lineage>
</organism>
<sequence length="327" mass="36007">MTRTAERPLRRALTECVRLATAAPSLHNSQPWQFGIRGMEVDVYADPSRRLLVLDPSGRELLISVGAALLNLRLAIRQAGFRSDLHLFPEPEQGDLVARVTVGHPAVPSPAVTALAEAIERRHTNRHPFARVPVPDDVLDDLRKAAQREGAFLAVAHPPARKAILTMARSADRLLHHHPGYLPELARWTGNDHDGVPLWAAGPGRAAAVPLRDFAELTKLPRRNVKFEPDPSILILATNGDHWPDWVRAGQALQRVLLTATSHYLATMPISQPVEIPALRSRLLAPSSGLHVQMLLRIGYADPALATPRRPVADVLRLQATRHRGHS</sequence>
<dbReference type="RefSeq" id="WP_203811283.1">
    <property type="nucleotide sequence ID" value="NZ_BOMY01000039.1"/>
</dbReference>
<dbReference type="EMBL" id="BOMY01000039">
    <property type="protein sequence ID" value="GIF23388.1"/>
    <property type="molecule type" value="Genomic_DNA"/>
</dbReference>
<dbReference type="InterPro" id="IPR050627">
    <property type="entry name" value="Nitroreductase/BluB"/>
</dbReference>
<dbReference type="NCBIfam" id="NF047509">
    <property type="entry name" value="Rv3131_FMN_oxido"/>
    <property type="match status" value="1"/>
</dbReference>
<dbReference type="AlphaFoldDB" id="A0A919TU87"/>
<proteinExistence type="predicted"/>
<dbReference type="GO" id="GO:0016491">
    <property type="term" value="F:oxidoreductase activity"/>
    <property type="evidence" value="ECO:0007669"/>
    <property type="project" value="InterPro"/>
</dbReference>
<evidence type="ECO:0000313" key="1">
    <source>
        <dbReference type="EMBL" id="GIF23388.1"/>
    </source>
</evidence>
<keyword evidence="2" id="KW-1185">Reference proteome</keyword>
<name>A0A919TU87_9ACTN</name>
<dbReference type="InterPro" id="IPR000415">
    <property type="entry name" value="Nitroreductase-like"/>
</dbReference>
<dbReference type="PANTHER" id="PTHR23026:SF123">
    <property type="entry name" value="NAD(P)H NITROREDUCTASE RV3131-RELATED"/>
    <property type="match status" value="1"/>
</dbReference>
<dbReference type="Gene3D" id="3.40.109.10">
    <property type="entry name" value="NADH Oxidase"/>
    <property type="match status" value="1"/>
</dbReference>
<accession>A0A919TU87</accession>
<protein>
    <submittedName>
        <fullName evidence="1">Nitroreductase</fullName>
    </submittedName>
</protein>
<comment type="caution">
    <text evidence="1">The sequence shown here is derived from an EMBL/GenBank/DDBJ whole genome shotgun (WGS) entry which is preliminary data.</text>
</comment>
<reference evidence="1" key="1">
    <citation type="submission" date="2021-01" db="EMBL/GenBank/DDBJ databases">
        <title>Whole genome shotgun sequence of Actinoplanes tereljensis NBRC 105297.</title>
        <authorList>
            <person name="Komaki H."/>
            <person name="Tamura T."/>
        </authorList>
    </citation>
    <scope>NUCLEOTIDE SEQUENCE</scope>
    <source>
        <strain evidence="1">NBRC 105297</strain>
    </source>
</reference>
<dbReference type="PANTHER" id="PTHR23026">
    <property type="entry name" value="NADPH NITROREDUCTASE"/>
    <property type="match status" value="1"/>
</dbReference>
<evidence type="ECO:0000313" key="2">
    <source>
        <dbReference type="Proteomes" id="UP000623608"/>
    </source>
</evidence>
<dbReference type="SUPFAM" id="SSF55469">
    <property type="entry name" value="FMN-dependent nitroreductase-like"/>
    <property type="match status" value="2"/>
</dbReference>